<evidence type="ECO:0000259" key="2">
    <source>
        <dbReference type="Pfam" id="PF11716"/>
    </source>
</evidence>
<accession>A0A7L4YNI5</accession>
<dbReference type="GO" id="GO:0046872">
    <property type="term" value="F:metal ion binding"/>
    <property type="evidence" value="ECO:0007669"/>
    <property type="project" value="InterPro"/>
</dbReference>
<dbReference type="InterPro" id="IPR034660">
    <property type="entry name" value="DinB/YfiT-like"/>
</dbReference>
<dbReference type="Pfam" id="PF11716">
    <property type="entry name" value="MDMPI_N"/>
    <property type="match status" value="1"/>
</dbReference>
<organism evidence="3 4">
    <name type="scientific">Epidermidibacterium keratini</name>
    <dbReference type="NCBI Taxonomy" id="1891644"/>
    <lineage>
        <taxon>Bacteria</taxon>
        <taxon>Bacillati</taxon>
        <taxon>Actinomycetota</taxon>
        <taxon>Actinomycetes</taxon>
        <taxon>Sporichthyales</taxon>
        <taxon>Sporichthyaceae</taxon>
        <taxon>Epidermidibacterium</taxon>
    </lineage>
</organism>
<dbReference type="InParanoid" id="A0A7L4YNI5"/>
<dbReference type="InterPro" id="IPR024344">
    <property type="entry name" value="MDMPI_metal-binding"/>
</dbReference>
<dbReference type="KEGG" id="eke:EK0264_07345"/>
<reference evidence="3 4" key="1">
    <citation type="journal article" date="2018" name="Int. J. Syst. Evol. Microbiol.">
        <title>Epidermidibacterium keratini gen. nov., sp. nov., a member of the family Sporichthyaceae, isolated from keratin epidermis.</title>
        <authorList>
            <person name="Lee D.G."/>
            <person name="Trujillo M.E."/>
            <person name="Kang S."/>
            <person name="Nam J.J."/>
            <person name="Kim Y.J."/>
        </authorList>
    </citation>
    <scope>NUCLEOTIDE SEQUENCE [LARGE SCALE GENOMIC DNA]</scope>
    <source>
        <strain evidence="3 4">EPI-7</strain>
    </source>
</reference>
<gene>
    <name evidence="3" type="ORF">EK0264_07345</name>
</gene>
<proteinExistence type="predicted"/>
<dbReference type="SUPFAM" id="SSF109854">
    <property type="entry name" value="DinB/YfiT-like putative metalloenzymes"/>
    <property type="match status" value="1"/>
</dbReference>
<dbReference type="Gene3D" id="1.20.120.450">
    <property type="entry name" value="dinb family like domain"/>
    <property type="match status" value="1"/>
</dbReference>
<dbReference type="NCBIfam" id="TIGR03086">
    <property type="entry name" value="TIGR03086 family metal-binding protein"/>
    <property type="match status" value="1"/>
</dbReference>
<feature type="region of interest" description="Disordered" evidence="1">
    <location>
        <begin position="155"/>
        <end position="190"/>
    </location>
</feature>
<protein>
    <submittedName>
        <fullName evidence="3">TIGR03086 family protein</fullName>
    </submittedName>
</protein>
<feature type="domain" description="Mycothiol-dependent maleylpyruvate isomerase metal-binding" evidence="2">
    <location>
        <begin position="12"/>
        <end position="130"/>
    </location>
</feature>
<dbReference type="InterPro" id="IPR017517">
    <property type="entry name" value="Maleyloyr_isom"/>
</dbReference>
<dbReference type="RefSeq" id="WP_159544261.1">
    <property type="nucleotide sequence ID" value="NZ_CP047156.1"/>
</dbReference>
<sequence>MNLPDLRPQLAASQEWIAALIDGVSPDQLSSQTPCAEYDVRGLIEHLLAVELRVQRIGESGDIGDAPSELPLPEGDLAAAFRSAAADAAAAWRDDERLTATVTPPFGTMPGAAALGGYISEHVTHGWDLATATGQNAEADPALAAVAMGAMEKALPDGPREGLPFAPAVEPAADAGPTERLANWTGRRSR</sequence>
<dbReference type="OrthoDB" id="5185819at2"/>
<dbReference type="NCBIfam" id="TIGR03083">
    <property type="entry name" value="maleylpyruvate isomerase family mycothiol-dependent enzyme"/>
    <property type="match status" value="1"/>
</dbReference>
<evidence type="ECO:0000313" key="4">
    <source>
        <dbReference type="Proteomes" id="UP000463857"/>
    </source>
</evidence>
<keyword evidence="4" id="KW-1185">Reference proteome</keyword>
<evidence type="ECO:0000313" key="3">
    <source>
        <dbReference type="EMBL" id="QHC00107.1"/>
    </source>
</evidence>
<dbReference type="Proteomes" id="UP000463857">
    <property type="component" value="Chromosome"/>
</dbReference>
<dbReference type="AlphaFoldDB" id="A0A7L4YNI5"/>
<dbReference type="EMBL" id="CP047156">
    <property type="protein sequence ID" value="QHC00107.1"/>
    <property type="molecule type" value="Genomic_DNA"/>
</dbReference>
<evidence type="ECO:0000256" key="1">
    <source>
        <dbReference type="SAM" id="MobiDB-lite"/>
    </source>
</evidence>
<dbReference type="InterPro" id="IPR017520">
    <property type="entry name" value="CHP03086"/>
</dbReference>
<name>A0A7L4YNI5_9ACTN</name>